<dbReference type="GO" id="GO:0055074">
    <property type="term" value="P:calcium ion homeostasis"/>
    <property type="evidence" value="ECO:0007669"/>
    <property type="project" value="TreeGrafter"/>
</dbReference>
<proteinExistence type="predicted"/>
<feature type="domain" description="Wolframin OB-fold" evidence="3">
    <location>
        <begin position="653"/>
        <end position="767"/>
    </location>
</feature>
<feature type="transmembrane region" description="Helical" evidence="2">
    <location>
        <begin position="314"/>
        <end position="331"/>
    </location>
</feature>
<evidence type="ECO:0000259" key="3">
    <source>
        <dbReference type="Pfam" id="PF19913"/>
    </source>
</evidence>
<feature type="domain" description="Wolframin EF-hand" evidence="4">
    <location>
        <begin position="117"/>
        <end position="185"/>
    </location>
</feature>
<evidence type="ECO:0008006" key="8">
    <source>
        <dbReference type="Google" id="ProtNLM"/>
    </source>
</evidence>
<dbReference type="PANTHER" id="PTHR13098:SF3">
    <property type="entry name" value="WOLFRAMIN"/>
    <property type="match status" value="1"/>
</dbReference>
<feature type="region of interest" description="Disordered" evidence="1">
    <location>
        <begin position="139"/>
        <end position="165"/>
    </location>
</feature>
<accession>A0AAV7IP04</accession>
<dbReference type="GO" id="GO:0030968">
    <property type="term" value="P:endoplasmic reticulum unfolded protein response"/>
    <property type="evidence" value="ECO:0007669"/>
    <property type="project" value="TreeGrafter"/>
</dbReference>
<organism evidence="6 7">
    <name type="scientific">Cotesia glomerata</name>
    <name type="common">Lepidopteran parasitic wasp</name>
    <name type="synonym">Apanteles glomeratus</name>
    <dbReference type="NCBI Taxonomy" id="32391"/>
    <lineage>
        <taxon>Eukaryota</taxon>
        <taxon>Metazoa</taxon>
        <taxon>Ecdysozoa</taxon>
        <taxon>Arthropoda</taxon>
        <taxon>Hexapoda</taxon>
        <taxon>Insecta</taxon>
        <taxon>Pterygota</taxon>
        <taxon>Neoptera</taxon>
        <taxon>Endopterygota</taxon>
        <taxon>Hymenoptera</taxon>
        <taxon>Apocrita</taxon>
        <taxon>Ichneumonoidea</taxon>
        <taxon>Braconidae</taxon>
        <taxon>Microgastrinae</taxon>
        <taxon>Cotesia</taxon>
    </lineage>
</organism>
<comment type="caution">
    <text evidence="6">The sequence shown here is derived from an EMBL/GenBank/DDBJ whole genome shotgun (WGS) entry which is preliminary data.</text>
</comment>
<dbReference type="InterPro" id="IPR026209">
    <property type="entry name" value="Wolframin_fam"/>
</dbReference>
<protein>
    <recommendedName>
        <fullName evidence="8">Wolframin</fullName>
    </recommendedName>
</protein>
<dbReference type="PRINTS" id="PR02060">
    <property type="entry name" value="WOLFFAMILY"/>
</dbReference>
<dbReference type="InterPro" id="IPR045400">
    <property type="entry name" value="Wolframin_Cys-rich"/>
</dbReference>
<dbReference type="InterPro" id="IPR045458">
    <property type="entry name" value="Wolframin_Sel1-like_rpt"/>
</dbReference>
<dbReference type="Gene3D" id="1.25.40.10">
    <property type="entry name" value="Tetratricopeptide repeat domain"/>
    <property type="match status" value="1"/>
</dbReference>
<evidence type="ECO:0000256" key="2">
    <source>
        <dbReference type="SAM" id="Phobius"/>
    </source>
</evidence>
<dbReference type="AlphaFoldDB" id="A0AAV7IP04"/>
<feature type="transmembrane region" description="Helical" evidence="2">
    <location>
        <begin position="468"/>
        <end position="493"/>
    </location>
</feature>
<evidence type="ECO:0000259" key="4">
    <source>
        <dbReference type="Pfam" id="PF19914"/>
    </source>
</evidence>
<dbReference type="Pfam" id="PF19914">
    <property type="entry name" value="WEF-hand"/>
    <property type="match status" value="1"/>
</dbReference>
<keyword evidence="2" id="KW-0812">Transmembrane</keyword>
<evidence type="ECO:0000313" key="6">
    <source>
        <dbReference type="EMBL" id="KAH0554666.1"/>
    </source>
</evidence>
<feature type="compositionally biased region" description="Low complexity" evidence="1">
    <location>
        <begin position="145"/>
        <end position="158"/>
    </location>
</feature>
<keyword evidence="2" id="KW-0472">Membrane</keyword>
<evidence type="ECO:0000256" key="1">
    <source>
        <dbReference type="SAM" id="MobiDB-lite"/>
    </source>
</evidence>
<dbReference type="EMBL" id="JAHXZJ010001119">
    <property type="protein sequence ID" value="KAH0554666.1"/>
    <property type="molecule type" value="Genomic_DNA"/>
</dbReference>
<dbReference type="Pfam" id="PF19913">
    <property type="entry name" value="WCOB"/>
    <property type="match status" value="1"/>
</dbReference>
<evidence type="ECO:0000313" key="7">
    <source>
        <dbReference type="Proteomes" id="UP000826195"/>
    </source>
</evidence>
<keyword evidence="2" id="KW-1133">Transmembrane helix</keyword>
<feature type="transmembrane region" description="Helical" evidence="2">
    <location>
        <begin position="435"/>
        <end position="456"/>
    </location>
</feature>
<dbReference type="GO" id="GO:0005789">
    <property type="term" value="C:endoplasmic reticulum membrane"/>
    <property type="evidence" value="ECO:0007669"/>
    <property type="project" value="TreeGrafter"/>
</dbReference>
<feature type="transmembrane region" description="Helical" evidence="2">
    <location>
        <begin position="505"/>
        <end position="521"/>
    </location>
</feature>
<dbReference type="InterPro" id="IPR011990">
    <property type="entry name" value="TPR-like_helical_dom_sf"/>
</dbReference>
<keyword evidence="7" id="KW-1185">Reference proteome</keyword>
<dbReference type="Pfam" id="PF20023">
    <property type="entry name" value="WSLR"/>
    <property type="match status" value="2"/>
</dbReference>
<dbReference type="PANTHER" id="PTHR13098">
    <property type="entry name" value="WOLFRAMIN"/>
    <property type="match status" value="1"/>
</dbReference>
<reference evidence="6 7" key="1">
    <citation type="journal article" date="2021" name="J. Hered.">
        <title>A chromosome-level genome assembly of the parasitoid wasp, Cotesia glomerata (Hymenoptera: Braconidae).</title>
        <authorList>
            <person name="Pinto B.J."/>
            <person name="Weis J.J."/>
            <person name="Gamble T."/>
            <person name="Ode P.J."/>
            <person name="Paul R."/>
            <person name="Zaspel J.M."/>
        </authorList>
    </citation>
    <scope>NUCLEOTIDE SEQUENCE [LARGE SCALE GENOMIC DNA]</scope>
    <source>
        <strain evidence="6">CgM1</strain>
    </source>
</reference>
<evidence type="ECO:0000259" key="5">
    <source>
        <dbReference type="Pfam" id="PF20053"/>
    </source>
</evidence>
<feature type="transmembrane region" description="Helical" evidence="2">
    <location>
        <begin position="343"/>
        <end position="369"/>
    </location>
</feature>
<dbReference type="Pfam" id="PF20053">
    <property type="entry name" value="WC-rich"/>
    <property type="match status" value="1"/>
</dbReference>
<name>A0AAV7IP04_COTGL</name>
<dbReference type="Proteomes" id="UP000826195">
    <property type="component" value="Unassembled WGS sequence"/>
</dbReference>
<dbReference type="InterPro" id="IPR045461">
    <property type="entry name" value="Wolframin_OB_fold"/>
</dbReference>
<dbReference type="InterPro" id="IPR045460">
    <property type="entry name" value="Wolframin_EF-hand"/>
</dbReference>
<sequence>MAGVVPMSGKPFRKQWFLQDGPRGSLRGLRSQLAEDGCAESQVVLAKKLLEERCDLDVDTEENAKLAVYWLTKASEQGNLEATKILQHCFTTGHGITVHNYHDAKFCLEMSQQEKLARNAARLLFTALSNGEDFITSEQLRRHLSPSSSSSSSSSSRSSPPPLEYLSDPERISESQLVSAAASYSRGLLPSLSPPLPLAPFYPPWTEPLSFCRRLYHKLLLLSQNSALFTSRLFTLLLILTYCLLGTESLLLFLPLLFYYLSFVLMTFATLQMLHSGTQLSTFRSWSRLFISYSSSLNPQEAEFQFCRNNLKPYGHFFLSLLLNLMIYPLIAHQWTPQSEFTLIAFTLTLLTLLNFSSPDPLVLFSFAIHVLAKYPYELDIVVAQTWRFLDIRVPTFASYVIGNSIEFCLNFRAVFYLLIPAIFLKLAARNSWKGTYQLLIPHCVTLSWWQIAILSSQGATMYGLIRAALALVGVVMFLPIVGVASIILPILALTKYLLADWRNNLATAFLAAVPFVTFWYRRRWFSSTQIILGLTAGAFLIWPTNLDPAPSESLSWEAYQNFCHQPAWEEAPKAQVQVACDALTDLPVTWEGYVTDVKLRRVRNPLRDFLGGAWVPEGVAKKLSCLLGEKADCKEGNCGVLMKLRPCNVDGWNKFEFEVFVKMKSSLWGSHSEIVLNAGHEFKNFSLNIYPGDKIWFKGRLTNGGERENLLGGVRPHVNIVEAQCLLCHVGELRAGQGGVKDIVGVIVSGGKSVLNFILNPLVIFR</sequence>
<feature type="domain" description="Wolframin cysteine-rich" evidence="5">
    <location>
        <begin position="557"/>
        <end position="635"/>
    </location>
</feature>
<gene>
    <name evidence="6" type="ORF">KQX54_012158</name>
</gene>